<evidence type="ECO:0000259" key="5">
    <source>
        <dbReference type="PROSITE" id="PS50931"/>
    </source>
</evidence>
<dbReference type="RefSeq" id="WP_279964485.1">
    <property type="nucleotide sequence ID" value="NZ_CP122537.1"/>
</dbReference>
<evidence type="ECO:0000256" key="3">
    <source>
        <dbReference type="ARBA" id="ARBA00023125"/>
    </source>
</evidence>
<name>A0ABY8LCT9_9RHOB</name>
<reference evidence="6 7" key="1">
    <citation type="submission" date="2023-04" db="EMBL/GenBank/DDBJ databases">
        <title>Jannaschia ovalis sp. nov., a marine bacterium isolated from sea tidal flat.</title>
        <authorList>
            <person name="Kwon D.Y."/>
            <person name="Kim J.-J."/>
        </authorList>
    </citation>
    <scope>NUCLEOTIDE SEQUENCE [LARGE SCALE GENOMIC DNA]</scope>
    <source>
        <strain evidence="6 7">GRR-S6-38</strain>
    </source>
</reference>
<evidence type="ECO:0000256" key="1">
    <source>
        <dbReference type="ARBA" id="ARBA00009437"/>
    </source>
</evidence>
<dbReference type="Pfam" id="PF00126">
    <property type="entry name" value="HTH_1"/>
    <property type="match status" value="1"/>
</dbReference>
<evidence type="ECO:0000313" key="7">
    <source>
        <dbReference type="Proteomes" id="UP001243420"/>
    </source>
</evidence>
<sequence length="318" mass="34836">MSQIQLHKIDLNLLSTFEALIEEGSVAGAADRLHLTPSAVSHALGRMRSQFDDPLFVRVGGKMQPTPRALVLAGEMAPILRSLRRALEPAEPFDPATTDRVFRIGLHSMPAFIAQVTAQIGDAAPGAMVEWVRIKPTNQNDLVDGLIDLLHVGGPAHLVDGIQSVDLAPITFFSFVRRGHPAARSWSAEMAGRYRYLQVAVEDTGGTPIEKEHRVMNRPRTLGGKVHDFPLVGPVLAQTDLITTQPSIAMQEIWKRYDLQPLEPVAAPKDFPMRFAWSARSATDPGNVWLRETVIAAYRDHEADVTAQMQAVAIPLGA</sequence>
<dbReference type="PANTHER" id="PTHR30118">
    <property type="entry name" value="HTH-TYPE TRANSCRIPTIONAL REGULATOR LEUO-RELATED"/>
    <property type="match status" value="1"/>
</dbReference>
<dbReference type="PANTHER" id="PTHR30118:SF15">
    <property type="entry name" value="TRANSCRIPTIONAL REGULATORY PROTEIN"/>
    <property type="match status" value="1"/>
</dbReference>
<dbReference type="SUPFAM" id="SSF46785">
    <property type="entry name" value="Winged helix' DNA-binding domain"/>
    <property type="match status" value="1"/>
</dbReference>
<accession>A0ABY8LCT9</accession>
<gene>
    <name evidence="6" type="ORF">P8627_12615</name>
</gene>
<evidence type="ECO:0000256" key="2">
    <source>
        <dbReference type="ARBA" id="ARBA00023015"/>
    </source>
</evidence>
<keyword evidence="7" id="KW-1185">Reference proteome</keyword>
<protein>
    <submittedName>
        <fullName evidence="6">LysR family transcriptional regulator</fullName>
    </submittedName>
</protein>
<dbReference type="SUPFAM" id="SSF53850">
    <property type="entry name" value="Periplasmic binding protein-like II"/>
    <property type="match status" value="1"/>
</dbReference>
<dbReference type="InterPro" id="IPR036390">
    <property type="entry name" value="WH_DNA-bd_sf"/>
</dbReference>
<keyword evidence="2" id="KW-0805">Transcription regulation</keyword>
<dbReference type="InterPro" id="IPR036388">
    <property type="entry name" value="WH-like_DNA-bd_sf"/>
</dbReference>
<keyword evidence="3" id="KW-0238">DNA-binding</keyword>
<feature type="domain" description="HTH lysR-type" evidence="5">
    <location>
        <begin position="9"/>
        <end position="66"/>
    </location>
</feature>
<dbReference type="EMBL" id="CP122537">
    <property type="protein sequence ID" value="WGH77870.1"/>
    <property type="molecule type" value="Genomic_DNA"/>
</dbReference>
<organism evidence="6 7">
    <name type="scientific">Jannaschia ovalis</name>
    <dbReference type="NCBI Taxonomy" id="3038773"/>
    <lineage>
        <taxon>Bacteria</taxon>
        <taxon>Pseudomonadati</taxon>
        <taxon>Pseudomonadota</taxon>
        <taxon>Alphaproteobacteria</taxon>
        <taxon>Rhodobacterales</taxon>
        <taxon>Roseobacteraceae</taxon>
        <taxon>Jannaschia</taxon>
    </lineage>
</organism>
<dbReference type="InterPro" id="IPR000847">
    <property type="entry name" value="LysR_HTH_N"/>
</dbReference>
<dbReference type="PROSITE" id="PS50931">
    <property type="entry name" value="HTH_LYSR"/>
    <property type="match status" value="1"/>
</dbReference>
<dbReference type="Proteomes" id="UP001243420">
    <property type="component" value="Chromosome"/>
</dbReference>
<comment type="similarity">
    <text evidence="1">Belongs to the LysR transcriptional regulatory family.</text>
</comment>
<keyword evidence="4" id="KW-0804">Transcription</keyword>
<dbReference type="InterPro" id="IPR050389">
    <property type="entry name" value="LysR-type_TF"/>
</dbReference>
<evidence type="ECO:0000313" key="6">
    <source>
        <dbReference type="EMBL" id="WGH77870.1"/>
    </source>
</evidence>
<dbReference type="Gene3D" id="1.10.10.10">
    <property type="entry name" value="Winged helix-like DNA-binding domain superfamily/Winged helix DNA-binding domain"/>
    <property type="match status" value="1"/>
</dbReference>
<dbReference type="Gene3D" id="3.40.190.10">
    <property type="entry name" value="Periplasmic binding protein-like II"/>
    <property type="match status" value="2"/>
</dbReference>
<evidence type="ECO:0000256" key="4">
    <source>
        <dbReference type="ARBA" id="ARBA00023163"/>
    </source>
</evidence>
<proteinExistence type="inferred from homology"/>